<evidence type="ECO:0000313" key="3">
    <source>
        <dbReference type="Proteomes" id="UP000800096"/>
    </source>
</evidence>
<evidence type="ECO:0000256" key="1">
    <source>
        <dbReference type="SAM" id="MobiDB-lite"/>
    </source>
</evidence>
<dbReference type="OrthoDB" id="5223508at2759"/>
<gene>
    <name evidence="2" type="ORF">BDU57DRAFT_455684</name>
</gene>
<dbReference type="EMBL" id="ML979138">
    <property type="protein sequence ID" value="KAF1914089.1"/>
    <property type="molecule type" value="Genomic_DNA"/>
</dbReference>
<dbReference type="AlphaFoldDB" id="A0A6A5QFD2"/>
<proteinExistence type="predicted"/>
<name>A0A6A5QFD2_AMPQU</name>
<evidence type="ECO:0000313" key="2">
    <source>
        <dbReference type="EMBL" id="KAF1914089.1"/>
    </source>
</evidence>
<dbReference type="InterPro" id="IPR058940">
    <property type="entry name" value="mS26_fungi"/>
</dbReference>
<protein>
    <submittedName>
        <fullName evidence="2">Uncharacterized protein</fullName>
    </submittedName>
</protein>
<feature type="region of interest" description="Disordered" evidence="1">
    <location>
        <begin position="85"/>
        <end position="118"/>
    </location>
</feature>
<reference evidence="2" key="1">
    <citation type="journal article" date="2020" name="Stud. Mycol.">
        <title>101 Dothideomycetes genomes: a test case for predicting lifestyles and emergence of pathogens.</title>
        <authorList>
            <person name="Haridas S."/>
            <person name="Albert R."/>
            <person name="Binder M."/>
            <person name="Bloem J."/>
            <person name="Labutti K."/>
            <person name="Salamov A."/>
            <person name="Andreopoulos B."/>
            <person name="Baker S."/>
            <person name="Barry K."/>
            <person name="Bills G."/>
            <person name="Bluhm B."/>
            <person name="Cannon C."/>
            <person name="Castanera R."/>
            <person name="Culley D."/>
            <person name="Daum C."/>
            <person name="Ezra D."/>
            <person name="Gonzalez J."/>
            <person name="Henrissat B."/>
            <person name="Kuo A."/>
            <person name="Liang C."/>
            <person name="Lipzen A."/>
            <person name="Lutzoni F."/>
            <person name="Magnuson J."/>
            <person name="Mondo S."/>
            <person name="Nolan M."/>
            <person name="Ohm R."/>
            <person name="Pangilinan J."/>
            <person name="Park H.-J."/>
            <person name="Ramirez L."/>
            <person name="Alfaro M."/>
            <person name="Sun H."/>
            <person name="Tritt A."/>
            <person name="Yoshinaga Y."/>
            <person name="Zwiers L.-H."/>
            <person name="Turgeon B."/>
            <person name="Goodwin S."/>
            <person name="Spatafora J."/>
            <person name="Crous P."/>
            <person name="Grigoriev I."/>
        </authorList>
    </citation>
    <scope>NUCLEOTIDE SEQUENCE</scope>
    <source>
        <strain evidence="2">HMLAC05119</strain>
    </source>
</reference>
<organism evidence="2 3">
    <name type="scientific">Ampelomyces quisqualis</name>
    <name type="common">Powdery mildew agent</name>
    <dbReference type="NCBI Taxonomy" id="50730"/>
    <lineage>
        <taxon>Eukaryota</taxon>
        <taxon>Fungi</taxon>
        <taxon>Dikarya</taxon>
        <taxon>Ascomycota</taxon>
        <taxon>Pezizomycotina</taxon>
        <taxon>Dothideomycetes</taxon>
        <taxon>Pleosporomycetidae</taxon>
        <taxon>Pleosporales</taxon>
        <taxon>Pleosporineae</taxon>
        <taxon>Phaeosphaeriaceae</taxon>
        <taxon>Ampelomyces</taxon>
    </lineage>
</organism>
<sequence length="319" mass="35028">MRPRIPVRVTMPRQTPVRLTMPRRMPVRLPAPHAHAARTFTSTPAARALGPASPNYIDVPTPLQPTFALAPVVKGHLPVPRDVFKTRSAHPKHSDVFIARSTKPPQDPKAPGPHSKDAPYRLYKQRLAASRRAALRQGVQELHARKVDTLAAFQAKLVATYADKRARAFAPPRATDVLTATSLQKGLRDFLASSLPPSAQPARLPQRTAAYRRRMATVQATRASRLHGLYVKAREFIVDEDHLHEAIEHEFGTEDQPVGWDARGIMGPRADGHEGLSAFHGPLPEGTADKVRKLRGGEGVGLASDRLRKVAEELTGGKM</sequence>
<dbReference type="Proteomes" id="UP000800096">
    <property type="component" value="Unassembled WGS sequence"/>
</dbReference>
<dbReference type="CDD" id="cd23703">
    <property type="entry name" value="mS26_PET12"/>
    <property type="match status" value="1"/>
</dbReference>
<keyword evidence="3" id="KW-1185">Reference proteome</keyword>
<accession>A0A6A5QFD2</accession>
<dbReference type="Pfam" id="PF26163">
    <property type="entry name" value="mS26"/>
    <property type="match status" value="1"/>
</dbReference>